<name>U6JRR1_9EIME</name>
<protein>
    <recommendedName>
        <fullName evidence="4">SAG family member</fullName>
    </recommendedName>
</protein>
<sequence length="219" mass="23404">MAPLYKTTAAVCLVALCGLHTEASTPTYKFTVEDVQADAYLSANLARNGKLLVRISVVAEDDTLVNSLRSTLEGTTGDNAGACKGLITPDLKETFHHNFVYQADADTTPNYRHLLQEAVEAGLAAFENKTYPQTKTEWQKIWSKDAGANLAYLLGSDSTRIGCLIGSEEYFNGLLARTTELKDMTADDLQTPVGDGAEAAAVPTILIAGLVAMLTLVSA</sequence>
<gene>
    <name evidence="2" type="ORF">EMH_0099010</name>
</gene>
<reference evidence="2" key="1">
    <citation type="submission" date="2013-10" db="EMBL/GenBank/DDBJ databases">
        <title>Genomic analysis of the causative agents of coccidiosis in chickens.</title>
        <authorList>
            <person name="Reid A.J."/>
            <person name="Blake D."/>
            <person name="Billington K."/>
            <person name="Browne H."/>
            <person name="Dunn M."/>
            <person name="Hung S."/>
            <person name="Kawahara F."/>
            <person name="Miranda-Saavedra D."/>
            <person name="Mourier T."/>
            <person name="Nagra H."/>
            <person name="Otto T.D."/>
            <person name="Rawlings N."/>
            <person name="Sanchez A."/>
            <person name="Sanders M."/>
            <person name="Subramaniam C."/>
            <person name="Tay Y."/>
            <person name="Dear P."/>
            <person name="Doerig C."/>
            <person name="Gruber A."/>
            <person name="Parkinson J."/>
            <person name="Shirley M."/>
            <person name="Wan K.L."/>
            <person name="Berriman M."/>
            <person name="Tomley F."/>
            <person name="Pain A."/>
        </authorList>
    </citation>
    <scope>NUCLEOTIDE SEQUENCE [LARGE SCALE GENOMIC DNA]</scope>
    <source>
        <strain evidence="2">Houghton</strain>
    </source>
</reference>
<feature type="signal peptide" evidence="1">
    <location>
        <begin position="1"/>
        <end position="23"/>
    </location>
</feature>
<dbReference type="GeneID" id="25383818"/>
<dbReference type="RefSeq" id="XP_013350727.1">
    <property type="nucleotide sequence ID" value="XM_013495273.1"/>
</dbReference>
<dbReference type="EMBL" id="HG680937">
    <property type="protein sequence ID" value="CDJ28150.1"/>
    <property type="molecule type" value="Genomic_DNA"/>
</dbReference>
<dbReference type="VEuPathDB" id="ToxoDB:EMH_0099010"/>
<feature type="chain" id="PRO_5004672067" description="SAG family member" evidence="1">
    <location>
        <begin position="24"/>
        <end position="219"/>
    </location>
</feature>
<keyword evidence="1" id="KW-0732">Signal</keyword>
<keyword evidence="3" id="KW-1185">Reference proteome</keyword>
<accession>U6JRR1</accession>
<evidence type="ECO:0008006" key="4">
    <source>
        <dbReference type="Google" id="ProtNLM"/>
    </source>
</evidence>
<dbReference type="Proteomes" id="UP000030744">
    <property type="component" value="Unassembled WGS sequence"/>
</dbReference>
<evidence type="ECO:0000313" key="3">
    <source>
        <dbReference type="Proteomes" id="UP000030744"/>
    </source>
</evidence>
<dbReference type="OrthoDB" id="347247at2759"/>
<reference evidence="2" key="2">
    <citation type="submission" date="2013-10" db="EMBL/GenBank/DDBJ databases">
        <authorList>
            <person name="Aslett M."/>
        </authorList>
    </citation>
    <scope>NUCLEOTIDE SEQUENCE [LARGE SCALE GENOMIC DNA]</scope>
    <source>
        <strain evidence="2">Houghton</strain>
    </source>
</reference>
<organism evidence="2 3">
    <name type="scientific">Eimeria mitis</name>
    <dbReference type="NCBI Taxonomy" id="44415"/>
    <lineage>
        <taxon>Eukaryota</taxon>
        <taxon>Sar</taxon>
        <taxon>Alveolata</taxon>
        <taxon>Apicomplexa</taxon>
        <taxon>Conoidasida</taxon>
        <taxon>Coccidia</taxon>
        <taxon>Eucoccidiorida</taxon>
        <taxon>Eimeriorina</taxon>
        <taxon>Eimeriidae</taxon>
        <taxon>Eimeria</taxon>
    </lineage>
</organism>
<evidence type="ECO:0000313" key="2">
    <source>
        <dbReference type="EMBL" id="CDJ28150.1"/>
    </source>
</evidence>
<dbReference type="AlphaFoldDB" id="U6JRR1"/>
<proteinExistence type="predicted"/>
<evidence type="ECO:0000256" key="1">
    <source>
        <dbReference type="SAM" id="SignalP"/>
    </source>
</evidence>